<organism evidence="1 2">
    <name type="scientific">Sagittula salina</name>
    <dbReference type="NCBI Taxonomy" id="2820268"/>
    <lineage>
        <taxon>Bacteria</taxon>
        <taxon>Pseudomonadati</taxon>
        <taxon>Pseudomonadota</taxon>
        <taxon>Alphaproteobacteria</taxon>
        <taxon>Rhodobacterales</taxon>
        <taxon>Roseobacteraceae</taxon>
        <taxon>Sagittula</taxon>
    </lineage>
</organism>
<dbReference type="EMBL" id="JAGISH010000022">
    <property type="protein sequence ID" value="MBP0485052.1"/>
    <property type="molecule type" value="Genomic_DNA"/>
</dbReference>
<dbReference type="Gene3D" id="3.90.550.10">
    <property type="entry name" value="Spore Coat Polysaccharide Biosynthesis Protein SpsA, Chain A"/>
    <property type="match status" value="1"/>
</dbReference>
<gene>
    <name evidence="1" type="ORF">J5474_21480</name>
</gene>
<dbReference type="SUPFAM" id="SSF53448">
    <property type="entry name" value="Nucleotide-diphospho-sugar transferases"/>
    <property type="match status" value="1"/>
</dbReference>
<dbReference type="PANTHER" id="PTHR35105">
    <property type="entry name" value="EXPRESSED PROTEIN"/>
    <property type="match status" value="1"/>
</dbReference>
<reference evidence="1" key="1">
    <citation type="submission" date="2021-03" db="EMBL/GenBank/DDBJ databases">
        <title>Sagittula salina sp. nov. strain M10.9X isolated from the marine waste.</title>
        <authorList>
            <person name="Satari L."/>
            <person name="Molina-Menor E."/>
            <person name="Vidal-Verdu A."/>
            <person name="Pascual J."/>
            <person name="Pereto J."/>
            <person name="Porcar M."/>
        </authorList>
    </citation>
    <scope>NUCLEOTIDE SEQUENCE</scope>
    <source>
        <strain evidence="1">M10.9X</strain>
    </source>
</reference>
<keyword evidence="2" id="KW-1185">Reference proteome</keyword>
<protein>
    <recommendedName>
        <fullName evidence="3">Glycosyltransferase</fullName>
    </recommendedName>
</protein>
<accession>A0A940MW68</accession>
<dbReference type="PANTHER" id="PTHR35105:SF2">
    <property type="entry name" value="PROTEIN CDI"/>
    <property type="match status" value="1"/>
</dbReference>
<name>A0A940MW68_9RHOB</name>
<dbReference type="AlphaFoldDB" id="A0A940MW68"/>
<proteinExistence type="predicted"/>
<dbReference type="InterPro" id="IPR029044">
    <property type="entry name" value="Nucleotide-diphossugar_trans"/>
</dbReference>
<sequence length="244" mass="28022">MTSLAVYVGWDPREVDAYNVCVHSIRKNSSIDLDVRALKLADLRKDGLYDRETETRDGRLWDAISEAPMATEFAITRFFAPLLADRDSIESDWVLFCDCDFLWTGDVAELVAELDPTKAVMCVKHNHAPVESTKMDGQLQLLYARKNWSSMMVFNRNHPSNKKLTVELLNSVPGRDLHRFCWLEDDEIGGVSKDWNWLEGHSPKTGDVPRVIHYTRGGPWMEGWEDVDYGDLWLRALEETRSTV</sequence>
<evidence type="ECO:0000313" key="1">
    <source>
        <dbReference type="EMBL" id="MBP0485052.1"/>
    </source>
</evidence>
<comment type="caution">
    <text evidence="1">The sequence shown here is derived from an EMBL/GenBank/DDBJ whole genome shotgun (WGS) entry which is preliminary data.</text>
</comment>
<dbReference type="Proteomes" id="UP000675940">
    <property type="component" value="Unassembled WGS sequence"/>
</dbReference>
<dbReference type="RefSeq" id="WP_209363949.1">
    <property type="nucleotide sequence ID" value="NZ_JAGISH010000022.1"/>
</dbReference>
<evidence type="ECO:0008006" key="3">
    <source>
        <dbReference type="Google" id="ProtNLM"/>
    </source>
</evidence>
<evidence type="ECO:0000313" key="2">
    <source>
        <dbReference type="Proteomes" id="UP000675940"/>
    </source>
</evidence>